<sequence length="676" mass="76238">MKSPKLRIKKSFTEATYNVDSIPEAVEAVRELGVYKTVLANLRVGGEDVTERLFAVVSRLLRPGERLAVAGKLTQAERDGAHIGNSRSWKPDRRENTAVYTTPRRRRQASQIKVRITTDTRACDSREKREGEGYLNSIPPRYRENYRYRGRGRSRRHEVYKAGRLVAPRRHDRATPGGQSTASLAPRRSSPFLTLRVHFSAFCCLLGGAVRALQFCLFRSRPSREIQHDPRRGKRTQLRLDVRRNKNKTIKGSKRGMIGNKIVYLEEDDARMKLLCADNIQNSDIELSGGIGDTPRKIFKETPGGLRPTTPQKKTVTYLLYSNFSGCAATKYGIANELFAIAQLQEQLGKGNRACWPICNSFTPSVAALMNIVEDSLKRHGSSHAVNANKLRRADVELQGCFRVIYWLCDQGRCSVRWKGGMVARLPTEAVTKMRYGRRESANLLARLGAPPNVGPVARAIVPRLMKIDYAVHYPVEFIRSMYFSAPSPHKFLLKVGAPLVLARKLNPPERSNSTRLHAPEGVAERCYRVHSHHWICRWRRRGEGMRFHTTYITNAIRAKGSYRQPTQGLDSKSCTAEVESSDTNLQVGSFRIGEELQHITREGEGARSVVEGSEPRNGVFLVCRRREADAESEGTDQQLSPGVSWRRKETLICPSPTYSYSIVLVLIVLIIIKGK</sequence>
<organism evidence="3 4">
    <name type="scientific">Dryococelus australis</name>
    <dbReference type="NCBI Taxonomy" id="614101"/>
    <lineage>
        <taxon>Eukaryota</taxon>
        <taxon>Metazoa</taxon>
        <taxon>Ecdysozoa</taxon>
        <taxon>Arthropoda</taxon>
        <taxon>Hexapoda</taxon>
        <taxon>Insecta</taxon>
        <taxon>Pterygota</taxon>
        <taxon>Neoptera</taxon>
        <taxon>Polyneoptera</taxon>
        <taxon>Phasmatodea</taxon>
        <taxon>Verophasmatodea</taxon>
        <taxon>Anareolatae</taxon>
        <taxon>Phasmatidae</taxon>
        <taxon>Eurycanthinae</taxon>
        <taxon>Dryococelus</taxon>
    </lineage>
</organism>
<reference evidence="3 4" key="1">
    <citation type="submission" date="2023-02" db="EMBL/GenBank/DDBJ databases">
        <title>LHISI_Scaffold_Assembly.</title>
        <authorList>
            <person name="Stuart O.P."/>
            <person name="Cleave R."/>
            <person name="Magrath M.J.L."/>
            <person name="Mikheyev A.S."/>
        </authorList>
    </citation>
    <scope>NUCLEOTIDE SEQUENCE [LARGE SCALE GENOMIC DNA]</scope>
    <source>
        <strain evidence="3">Daus_M_001</strain>
        <tissue evidence="3">Leg muscle</tissue>
    </source>
</reference>
<gene>
    <name evidence="3" type="ORF">PR048_005587</name>
</gene>
<feature type="transmembrane region" description="Helical" evidence="2">
    <location>
        <begin position="658"/>
        <end position="675"/>
    </location>
</feature>
<protein>
    <submittedName>
        <fullName evidence="3">Uncharacterized protein</fullName>
    </submittedName>
</protein>
<dbReference type="Proteomes" id="UP001159363">
    <property type="component" value="Chromosome 2"/>
</dbReference>
<evidence type="ECO:0000256" key="2">
    <source>
        <dbReference type="SAM" id="Phobius"/>
    </source>
</evidence>
<evidence type="ECO:0000256" key="1">
    <source>
        <dbReference type="SAM" id="MobiDB-lite"/>
    </source>
</evidence>
<feature type="region of interest" description="Disordered" evidence="1">
    <location>
        <begin position="82"/>
        <end position="109"/>
    </location>
</feature>
<keyword evidence="4" id="KW-1185">Reference proteome</keyword>
<accession>A0ABQ9I8N5</accession>
<dbReference type="EMBL" id="JARBHB010000002">
    <property type="protein sequence ID" value="KAJ8893006.1"/>
    <property type="molecule type" value="Genomic_DNA"/>
</dbReference>
<keyword evidence="2" id="KW-0472">Membrane</keyword>
<keyword evidence="2" id="KW-1133">Transmembrane helix</keyword>
<keyword evidence="2" id="KW-0812">Transmembrane</keyword>
<evidence type="ECO:0000313" key="4">
    <source>
        <dbReference type="Proteomes" id="UP001159363"/>
    </source>
</evidence>
<evidence type="ECO:0000313" key="3">
    <source>
        <dbReference type="EMBL" id="KAJ8893006.1"/>
    </source>
</evidence>
<comment type="caution">
    <text evidence="3">The sequence shown here is derived from an EMBL/GenBank/DDBJ whole genome shotgun (WGS) entry which is preliminary data.</text>
</comment>
<name>A0ABQ9I8N5_9NEOP</name>
<proteinExistence type="predicted"/>